<dbReference type="InterPro" id="IPR051681">
    <property type="entry name" value="Ser/Thr_Kinases-Pseudokinases"/>
</dbReference>
<dbReference type="PROSITE" id="PS00108">
    <property type="entry name" value="PROTEIN_KINASE_ST"/>
    <property type="match status" value="1"/>
</dbReference>
<dbReference type="PANTHER" id="PTHR44329">
    <property type="entry name" value="SERINE/THREONINE-PROTEIN KINASE TNNI3K-RELATED"/>
    <property type="match status" value="1"/>
</dbReference>
<evidence type="ECO:0000259" key="2">
    <source>
        <dbReference type="PROSITE" id="PS50011"/>
    </source>
</evidence>
<dbReference type="OrthoDB" id="4062651at2759"/>
<dbReference type="GeneID" id="5044802"/>
<dbReference type="EMBL" id="CT868664">
    <property type="protein sequence ID" value="CAK91620.1"/>
    <property type="molecule type" value="Genomic_DNA"/>
</dbReference>
<dbReference type="GO" id="GO:0005524">
    <property type="term" value="F:ATP binding"/>
    <property type="evidence" value="ECO:0007669"/>
    <property type="project" value="InterPro"/>
</dbReference>
<dbReference type="SUPFAM" id="SSF56112">
    <property type="entry name" value="Protein kinase-like (PK-like)"/>
    <property type="match status" value="1"/>
</dbReference>
<name>A0E8K3_PARTE</name>
<feature type="region of interest" description="Disordered" evidence="1">
    <location>
        <begin position="310"/>
        <end position="345"/>
    </location>
</feature>
<reference evidence="3 4" key="1">
    <citation type="journal article" date="2006" name="Nature">
        <title>Global trends of whole-genome duplications revealed by the ciliate Paramecium tetraurelia.</title>
        <authorList>
            <consortium name="Genoscope"/>
            <person name="Aury J.-M."/>
            <person name="Jaillon O."/>
            <person name="Duret L."/>
            <person name="Noel B."/>
            <person name="Jubin C."/>
            <person name="Porcel B.M."/>
            <person name="Segurens B."/>
            <person name="Daubin V."/>
            <person name="Anthouard V."/>
            <person name="Aiach N."/>
            <person name="Arnaiz O."/>
            <person name="Billaut A."/>
            <person name="Beisson J."/>
            <person name="Blanc I."/>
            <person name="Bouhouche K."/>
            <person name="Camara F."/>
            <person name="Duharcourt S."/>
            <person name="Guigo R."/>
            <person name="Gogendeau D."/>
            <person name="Katinka M."/>
            <person name="Keller A.-M."/>
            <person name="Kissmehl R."/>
            <person name="Klotz C."/>
            <person name="Koll F."/>
            <person name="Le Moue A."/>
            <person name="Lepere C."/>
            <person name="Malinsky S."/>
            <person name="Nowacki M."/>
            <person name="Nowak J.K."/>
            <person name="Plattner H."/>
            <person name="Poulain J."/>
            <person name="Ruiz F."/>
            <person name="Serrano V."/>
            <person name="Zagulski M."/>
            <person name="Dessen P."/>
            <person name="Betermier M."/>
            <person name="Weissenbach J."/>
            <person name="Scarpelli C."/>
            <person name="Schachter V."/>
            <person name="Sperling L."/>
            <person name="Meyer E."/>
            <person name="Cohen J."/>
            <person name="Wincker P."/>
        </authorList>
    </citation>
    <scope>NUCLEOTIDE SEQUENCE [LARGE SCALE GENOMIC DNA]</scope>
    <source>
        <strain evidence="3 4">Stock d4-2</strain>
    </source>
</reference>
<organism evidence="3 4">
    <name type="scientific">Paramecium tetraurelia</name>
    <dbReference type="NCBI Taxonomy" id="5888"/>
    <lineage>
        <taxon>Eukaryota</taxon>
        <taxon>Sar</taxon>
        <taxon>Alveolata</taxon>
        <taxon>Ciliophora</taxon>
        <taxon>Intramacronucleata</taxon>
        <taxon>Oligohymenophorea</taxon>
        <taxon>Peniculida</taxon>
        <taxon>Parameciidae</taxon>
        <taxon>Paramecium</taxon>
    </lineage>
</organism>
<dbReference type="CDD" id="cd00180">
    <property type="entry name" value="PKc"/>
    <property type="match status" value="1"/>
</dbReference>
<dbReference type="InterPro" id="IPR000719">
    <property type="entry name" value="Prot_kinase_dom"/>
</dbReference>
<dbReference type="Gene3D" id="1.10.510.10">
    <property type="entry name" value="Transferase(Phosphotransferase) domain 1"/>
    <property type="match status" value="1"/>
</dbReference>
<dbReference type="InterPro" id="IPR008271">
    <property type="entry name" value="Ser/Thr_kinase_AS"/>
</dbReference>
<evidence type="ECO:0000313" key="4">
    <source>
        <dbReference type="Proteomes" id="UP000000600"/>
    </source>
</evidence>
<dbReference type="GO" id="GO:0004674">
    <property type="term" value="F:protein serine/threonine kinase activity"/>
    <property type="evidence" value="ECO:0000318"/>
    <property type="project" value="GO_Central"/>
</dbReference>
<dbReference type="InParanoid" id="A0E8K3"/>
<dbReference type="Proteomes" id="UP000000600">
    <property type="component" value="Unassembled WGS sequence"/>
</dbReference>
<dbReference type="STRING" id="5888.A0E8K3"/>
<sequence length="658" mass="77518">MQKEEDMELEFKLLELNDVEETEFDKFALNRPLIEKHFEELNFKHFDITQNEETKQCELKIQSQLDFQINSQHYAQLQLIFQGSELTANHLLPNQMVNSFKSKRKQATFFSFQYLQRLLARYFCRINNSLRFGCFCIENETGQIQLKLNSVMISEHWTDLICLLPMQNDNQNQGSLSSLLKVLHFTSHYAIGYHIYRLMHLINKLSYKVFPFLEQKLQDQYRKIPPQFDIYLQRINEIVQNKCTTPITEDETRQFQQHFNYPKQTNASFKIMNFIKFSNPDQVDNGDGYELIGEGGFSIVKKGQLAFTLAQNQGQGKQETEDIPGQPRQGQPNNSNRVETEEPSVKQIQHLCNKEQDDVQAFIKRTIVIKKDKDREKEKVDKQQNEKAEKKQPSRIVLEKKILDILSQPLYDNKKKLIFNGYCPYIAQFYKADTFDKNNMPLFNEHLFMEFYQHTSLDNFRSKFQTTQSLNTRLYILFQIAHALRYLSYYGVIHNDLKPGNILIAKHYNAKLTDFGEAMYKKGDQVIIQGGDGRTLPFAAPESLPEESSNNSQIGQPKIDHKSDIFSFGILMYEFLFEQYPIDFKKSNLANLQERYKNKTYQIRSNIDFIKTFGPKHLMKCLRNLAIKCLQPEPQNRPNIEWIIICLKEGLMYLEKMY</sequence>
<dbReference type="Pfam" id="PF00069">
    <property type="entry name" value="Pkinase"/>
    <property type="match status" value="1"/>
</dbReference>
<evidence type="ECO:0000313" key="3">
    <source>
        <dbReference type="EMBL" id="CAK91620.1"/>
    </source>
</evidence>
<protein>
    <recommendedName>
        <fullName evidence="2">Protein kinase domain-containing protein</fullName>
    </recommendedName>
</protein>
<proteinExistence type="predicted"/>
<accession>A0E8K3</accession>
<gene>
    <name evidence="3" type="ORF">GSPATT00024349001</name>
</gene>
<dbReference type="eggNOG" id="KOG1187">
    <property type="taxonomic scope" value="Eukaryota"/>
</dbReference>
<dbReference type="KEGG" id="ptm:GSPATT00024349001"/>
<dbReference type="PROSITE" id="PS50011">
    <property type="entry name" value="PROTEIN_KINASE_DOM"/>
    <property type="match status" value="1"/>
</dbReference>
<evidence type="ECO:0000256" key="1">
    <source>
        <dbReference type="SAM" id="MobiDB-lite"/>
    </source>
</evidence>
<dbReference type="RefSeq" id="XP_001459017.1">
    <property type="nucleotide sequence ID" value="XM_001458980.1"/>
</dbReference>
<dbReference type="AlphaFoldDB" id="A0E8K3"/>
<dbReference type="InterPro" id="IPR011009">
    <property type="entry name" value="Kinase-like_dom_sf"/>
</dbReference>
<dbReference type="OMA" id="NIEWIII"/>
<feature type="region of interest" description="Disordered" evidence="1">
    <location>
        <begin position="373"/>
        <end position="392"/>
    </location>
</feature>
<feature type="compositionally biased region" description="Polar residues" evidence="1">
    <location>
        <begin position="328"/>
        <end position="337"/>
    </location>
</feature>
<dbReference type="HOGENOM" id="CLU_472136_0_0_1"/>
<dbReference type="SMART" id="SM00220">
    <property type="entry name" value="S_TKc"/>
    <property type="match status" value="1"/>
</dbReference>
<feature type="domain" description="Protein kinase" evidence="2">
    <location>
        <begin position="286"/>
        <end position="654"/>
    </location>
</feature>
<keyword evidence="4" id="KW-1185">Reference proteome</keyword>